<organism evidence="1 2">
    <name type="scientific">Paenibacillus lycopersici</name>
    <dbReference type="NCBI Taxonomy" id="2704462"/>
    <lineage>
        <taxon>Bacteria</taxon>
        <taxon>Bacillati</taxon>
        <taxon>Bacillota</taxon>
        <taxon>Bacilli</taxon>
        <taxon>Bacillales</taxon>
        <taxon>Paenibacillaceae</taxon>
        <taxon>Paenibacillus</taxon>
    </lineage>
</organism>
<dbReference type="Pfam" id="PF14398">
    <property type="entry name" value="ATPgrasp_YheCD"/>
    <property type="match status" value="1"/>
</dbReference>
<dbReference type="SUPFAM" id="SSF56059">
    <property type="entry name" value="Glutathione synthetase ATP-binding domain-like"/>
    <property type="match status" value="1"/>
</dbReference>
<sequence>MGQPVLGILTLYLNDRGLMEEKPIYERMTAAGKTLGLEIFVFTPADVNYTHNRINAHMFDPTTKTWSRKWRSFPHMIYDRCRIQKSQRFVQLGQFRRKYGHLTFLNRVLRNKWTVYKTLSREEKFRPHLPLTKYYEGQSDLTELIRKFPLVYLKPINGTGGRGILRIEKEQSGSYLIQGRDQARRIISPQRVGLTGIHSRLTKWNLRENRYLVQQGIQLKLPSGRVHDYRMLVQKNRSGEWEVTGCAGRIGASGSITSNLHGGGQAIKMRTLLADWIKNEETAAAVKRKAEELGVDIAAHLERSYGRLCELALDLAIDRKGQIWLLEVNPKPSREVFIQAGERETYRQAIIRPLEYAVWLYEQKTQRKDKSKAAAESEARYDWRHDARHDPFGDAAGAGDMRKEAWRDYIARFEER</sequence>
<gene>
    <name evidence="1" type="ORF">GXP70_09270</name>
</gene>
<protein>
    <submittedName>
        <fullName evidence="1">YheC/YheD family protein</fullName>
    </submittedName>
</protein>
<dbReference type="KEGG" id="plyc:GXP70_09270"/>
<dbReference type="Proteomes" id="UP000476064">
    <property type="component" value="Chromosome"/>
</dbReference>
<accession>A0A6C0FVP1</accession>
<proteinExistence type="predicted"/>
<reference evidence="1 2" key="1">
    <citation type="submission" date="2020-01" db="EMBL/GenBank/DDBJ databases">
        <title>Paenibacillus sp. nov., isolated from tomato rhizosphere.</title>
        <authorList>
            <person name="Weon H.-Y."/>
            <person name="Lee S.A."/>
        </authorList>
    </citation>
    <scope>NUCLEOTIDE SEQUENCE [LARGE SCALE GENOMIC DNA]</scope>
    <source>
        <strain evidence="1 2">12200R-189</strain>
    </source>
</reference>
<evidence type="ECO:0000313" key="2">
    <source>
        <dbReference type="Proteomes" id="UP000476064"/>
    </source>
</evidence>
<dbReference type="RefSeq" id="WP_162356176.1">
    <property type="nucleotide sequence ID" value="NZ_CP048209.1"/>
</dbReference>
<dbReference type="AlphaFoldDB" id="A0A6C0FVP1"/>
<dbReference type="Gene3D" id="3.30.470.20">
    <property type="entry name" value="ATP-grasp fold, B domain"/>
    <property type="match status" value="1"/>
</dbReference>
<dbReference type="InterPro" id="IPR026838">
    <property type="entry name" value="YheC/D"/>
</dbReference>
<dbReference type="EMBL" id="CP048209">
    <property type="protein sequence ID" value="QHT60112.1"/>
    <property type="molecule type" value="Genomic_DNA"/>
</dbReference>
<keyword evidence="2" id="KW-1185">Reference proteome</keyword>
<evidence type="ECO:0000313" key="1">
    <source>
        <dbReference type="EMBL" id="QHT60112.1"/>
    </source>
</evidence>
<name>A0A6C0FVP1_9BACL</name>